<keyword evidence="3" id="KW-1185">Reference proteome</keyword>
<evidence type="ECO:0008006" key="4">
    <source>
        <dbReference type="Google" id="ProtNLM"/>
    </source>
</evidence>
<feature type="region of interest" description="Disordered" evidence="1">
    <location>
        <begin position="297"/>
        <end position="326"/>
    </location>
</feature>
<gene>
    <name evidence="2" type="ORF">Mco01_56160</name>
</gene>
<evidence type="ECO:0000256" key="1">
    <source>
        <dbReference type="SAM" id="MobiDB-lite"/>
    </source>
</evidence>
<name>A0ABQ4G6A9_9ACTN</name>
<accession>A0ABQ4G6A9</accession>
<dbReference type="EMBL" id="BOOC01000031">
    <property type="protein sequence ID" value="GIH42616.1"/>
    <property type="molecule type" value="Genomic_DNA"/>
</dbReference>
<sequence>MNWLTTLLRRLLDFLRWLLGLLRGGTVDVDVPAHIAFTEVDPDPVLLVAGSRASVRARAVTAGGRDETLTGTLIAPDGTTAPLAFRAALTTPEETSWEADGPLPVAAAGSWRLSLAYGKAEAEVTFTAEEPDARRATRFPAFDVTPEEEDAGTPILLRGALEVQVGGGQEFAGFADQPVTLEFRYPDSFAWIEITDTVTGPRGNFEVTVTAEESGFWRAAYDPPEDVPGPVMTFAADQARAASATRGARSREARNTARVPPEFLHVRIFSFAASPSTIGSKENVVFSGYLRRRREKDKNTKSWENYSGRSVGVKQKDGSPSGADVTRNNGFFTVGFTPGETGTWKAHYQKRGTSEGNGDASVKVKRK</sequence>
<reference evidence="2 3" key="1">
    <citation type="submission" date="2021-01" db="EMBL/GenBank/DDBJ databases">
        <title>Whole genome shotgun sequence of Microbispora corallina NBRC 16416.</title>
        <authorList>
            <person name="Komaki H."/>
            <person name="Tamura T."/>
        </authorList>
    </citation>
    <scope>NUCLEOTIDE SEQUENCE [LARGE SCALE GENOMIC DNA]</scope>
    <source>
        <strain evidence="2 3">NBRC 16416</strain>
    </source>
</reference>
<evidence type="ECO:0000313" key="3">
    <source>
        <dbReference type="Proteomes" id="UP000603904"/>
    </source>
</evidence>
<organism evidence="2 3">
    <name type="scientific">Microbispora corallina</name>
    <dbReference type="NCBI Taxonomy" id="83302"/>
    <lineage>
        <taxon>Bacteria</taxon>
        <taxon>Bacillati</taxon>
        <taxon>Actinomycetota</taxon>
        <taxon>Actinomycetes</taxon>
        <taxon>Streptosporangiales</taxon>
        <taxon>Streptosporangiaceae</taxon>
        <taxon>Microbispora</taxon>
    </lineage>
</organism>
<evidence type="ECO:0000313" key="2">
    <source>
        <dbReference type="EMBL" id="GIH42616.1"/>
    </source>
</evidence>
<dbReference type="RefSeq" id="WP_204059803.1">
    <property type="nucleotide sequence ID" value="NZ_BAAAGP010000006.1"/>
</dbReference>
<protein>
    <recommendedName>
        <fullName evidence="4">Htaa domain-containing protein</fullName>
    </recommendedName>
</protein>
<comment type="caution">
    <text evidence="2">The sequence shown here is derived from an EMBL/GenBank/DDBJ whole genome shotgun (WGS) entry which is preliminary data.</text>
</comment>
<dbReference type="Proteomes" id="UP000603904">
    <property type="component" value="Unassembled WGS sequence"/>
</dbReference>
<proteinExistence type="predicted"/>
<feature type="region of interest" description="Disordered" evidence="1">
    <location>
        <begin position="341"/>
        <end position="367"/>
    </location>
</feature>